<feature type="domain" description="CobW C-terminal" evidence="9">
    <location>
        <begin position="254"/>
        <end position="354"/>
    </location>
</feature>
<dbReference type="InterPro" id="IPR003495">
    <property type="entry name" value="CobW/HypB/UreG_nucleotide-bd"/>
</dbReference>
<dbReference type="InterPro" id="IPR027417">
    <property type="entry name" value="P-loop_NTPase"/>
</dbReference>
<evidence type="ECO:0000256" key="3">
    <source>
        <dbReference type="ARBA" id="ARBA00022833"/>
    </source>
</evidence>
<evidence type="ECO:0000313" key="10">
    <source>
        <dbReference type="EMBL" id="KAL0279248.1"/>
    </source>
</evidence>
<evidence type="ECO:0008006" key="11">
    <source>
        <dbReference type="Google" id="ProtNLM"/>
    </source>
</evidence>
<proteinExistence type="inferred from homology"/>
<dbReference type="InterPro" id="IPR051316">
    <property type="entry name" value="Zinc-reg_GTPase_activator"/>
</dbReference>
<dbReference type="Pfam" id="PF02492">
    <property type="entry name" value="cobW"/>
    <property type="match status" value="1"/>
</dbReference>
<dbReference type="GO" id="GO:0016787">
    <property type="term" value="F:hydrolase activity"/>
    <property type="evidence" value="ECO:0007669"/>
    <property type="project" value="UniProtKB-KW"/>
</dbReference>
<organism evidence="10">
    <name type="scientific">Menopon gallinae</name>
    <name type="common">poultry shaft louse</name>
    <dbReference type="NCBI Taxonomy" id="328185"/>
    <lineage>
        <taxon>Eukaryota</taxon>
        <taxon>Metazoa</taxon>
        <taxon>Ecdysozoa</taxon>
        <taxon>Arthropoda</taxon>
        <taxon>Hexapoda</taxon>
        <taxon>Insecta</taxon>
        <taxon>Pterygota</taxon>
        <taxon>Neoptera</taxon>
        <taxon>Paraneoptera</taxon>
        <taxon>Psocodea</taxon>
        <taxon>Troctomorpha</taxon>
        <taxon>Phthiraptera</taxon>
        <taxon>Amblycera</taxon>
        <taxon>Menoponidae</taxon>
        <taxon>Menopon</taxon>
    </lineage>
</organism>
<keyword evidence="2" id="KW-0378">Hydrolase</keyword>
<evidence type="ECO:0000256" key="2">
    <source>
        <dbReference type="ARBA" id="ARBA00022801"/>
    </source>
</evidence>
<comment type="catalytic activity">
    <reaction evidence="7">
        <text>GTP + H2O = GDP + phosphate + H(+)</text>
        <dbReference type="Rhea" id="RHEA:19669"/>
        <dbReference type="ChEBI" id="CHEBI:15377"/>
        <dbReference type="ChEBI" id="CHEBI:15378"/>
        <dbReference type="ChEBI" id="CHEBI:37565"/>
        <dbReference type="ChEBI" id="CHEBI:43474"/>
        <dbReference type="ChEBI" id="CHEBI:58189"/>
    </reaction>
    <physiologicalReaction direction="left-to-right" evidence="7">
        <dbReference type="Rhea" id="RHEA:19670"/>
    </physiologicalReaction>
</comment>
<evidence type="ECO:0000256" key="4">
    <source>
        <dbReference type="ARBA" id="ARBA00023134"/>
    </source>
</evidence>
<gene>
    <name evidence="10" type="ORF">PYX00_000852</name>
</gene>
<dbReference type="Pfam" id="PF07683">
    <property type="entry name" value="CobW_C"/>
    <property type="match status" value="1"/>
</dbReference>
<protein>
    <recommendedName>
        <fullName evidence="11">COBW domain-containing protein 1</fullName>
    </recommendedName>
</protein>
<dbReference type="PANTHER" id="PTHR13748">
    <property type="entry name" value="COBW-RELATED"/>
    <property type="match status" value="1"/>
</dbReference>
<dbReference type="SUPFAM" id="SSF52540">
    <property type="entry name" value="P-loop containing nucleoside triphosphate hydrolases"/>
    <property type="match status" value="1"/>
</dbReference>
<dbReference type="GO" id="GO:0005737">
    <property type="term" value="C:cytoplasm"/>
    <property type="evidence" value="ECO:0007669"/>
    <property type="project" value="TreeGrafter"/>
</dbReference>
<dbReference type="Gene3D" id="3.40.50.300">
    <property type="entry name" value="P-loop containing nucleotide triphosphate hydrolases"/>
    <property type="match status" value="1"/>
</dbReference>
<dbReference type="EMBL" id="JARGDH010000001">
    <property type="protein sequence ID" value="KAL0279248.1"/>
    <property type="molecule type" value="Genomic_DNA"/>
</dbReference>
<sequence>MDTDSEDEIPDLVPTNFNPVPVTIITGFLGAGKTTLLNYILNEQQEKKIAVILNEYGEGSALEKSLAVVQDQNLYEEWLELRNGCLCCSVKDNGVKAIENLMKKKGKFDYILLETTGLADPGPIASIFWLDNELGSDLFLDGIITIVDAKYGLKQLTEGSEEKGKFNEAIRQVAAADLIIINKTDLVGMDELTALESKIKSINSASKMLQTVRCKVDLDEILDLKAYTNCDEETIERMVSEGHSNPHDLSSKVKTVTLNIGRSISRKNLDLFLQKLLWEGAAEDSDGVKSDIIRLKGVVSIEGEIQPVIVQAIYELYDIETAKSDVEAIADSSRFIVIGSNICGKNIDDIFNRCCESEVETCLRE</sequence>
<dbReference type="GO" id="GO:0005525">
    <property type="term" value="F:GTP binding"/>
    <property type="evidence" value="ECO:0007669"/>
    <property type="project" value="UniProtKB-KW"/>
</dbReference>
<evidence type="ECO:0000256" key="6">
    <source>
        <dbReference type="ARBA" id="ARBA00034320"/>
    </source>
</evidence>
<dbReference type="PANTHER" id="PTHR13748:SF31">
    <property type="entry name" value="ZINC-REGULATED GTPASE METALLOPROTEIN ACTIVATOR 1A-RELATED"/>
    <property type="match status" value="1"/>
</dbReference>
<dbReference type="Gene3D" id="3.30.1220.10">
    <property type="entry name" value="CobW-like, C-terminal domain"/>
    <property type="match status" value="1"/>
</dbReference>
<keyword evidence="4" id="KW-0342">GTP-binding</keyword>
<evidence type="ECO:0000256" key="1">
    <source>
        <dbReference type="ARBA" id="ARBA00022741"/>
    </source>
</evidence>
<feature type="domain" description="CobW/HypB/UreG nucleotide-binding" evidence="8">
    <location>
        <begin position="21"/>
        <end position="209"/>
    </location>
</feature>
<keyword evidence="3" id="KW-0862">Zinc</keyword>
<evidence type="ECO:0000259" key="9">
    <source>
        <dbReference type="Pfam" id="PF07683"/>
    </source>
</evidence>
<comment type="caution">
    <text evidence="10">The sequence shown here is derived from an EMBL/GenBank/DDBJ whole genome shotgun (WGS) entry which is preliminary data.</text>
</comment>
<accession>A0AAW2IBX3</accession>
<comment type="similarity">
    <text evidence="6">Belongs to the SIMIBI class G3E GTPase family. ZNG1 subfamily.</text>
</comment>
<keyword evidence="1" id="KW-0547">Nucleotide-binding</keyword>
<dbReference type="InterPro" id="IPR036627">
    <property type="entry name" value="CobW-likC_sf"/>
</dbReference>
<dbReference type="SUPFAM" id="SSF90002">
    <property type="entry name" value="Hypothetical protein YjiA, C-terminal domain"/>
    <property type="match status" value="1"/>
</dbReference>
<name>A0AAW2IBX3_9NEOP</name>
<dbReference type="AlphaFoldDB" id="A0AAW2IBX3"/>
<evidence type="ECO:0000256" key="5">
    <source>
        <dbReference type="ARBA" id="ARBA00023186"/>
    </source>
</evidence>
<dbReference type="CDD" id="cd03112">
    <property type="entry name" value="CobW-like"/>
    <property type="match status" value="1"/>
</dbReference>
<keyword evidence="5" id="KW-0143">Chaperone</keyword>
<evidence type="ECO:0000256" key="7">
    <source>
        <dbReference type="ARBA" id="ARBA00049117"/>
    </source>
</evidence>
<evidence type="ECO:0000259" key="8">
    <source>
        <dbReference type="Pfam" id="PF02492"/>
    </source>
</evidence>
<dbReference type="InterPro" id="IPR011629">
    <property type="entry name" value="CobW-like_C"/>
</dbReference>
<reference evidence="10" key="1">
    <citation type="journal article" date="2024" name="Gigascience">
        <title>Chromosome-level genome of the poultry shaft louse Menopon gallinae provides insight into the host-switching and adaptive evolution of parasitic lice.</title>
        <authorList>
            <person name="Xu Y."/>
            <person name="Ma L."/>
            <person name="Liu S."/>
            <person name="Liang Y."/>
            <person name="Liu Q."/>
            <person name="He Z."/>
            <person name="Tian L."/>
            <person name="Duan Y."/>
            <person name="Cai W."/>
            <person name="Li H."/>
            <person name="Song F."/>
        </authorList>
    </citation>
    <scope>NUCLEOTIDE SEQUENCE</scope>
    <source>
        <strain evidence="10">Cailab_2023a</strain>
    </source>
</reference>